<feature type="transmembrane region" description="Helical" evidence="1">
    <location>
        <begin position="45"/>
        <end position="62"/>
    </location>
</feature>
<dbReference type="RefSeq" id="WP_192533038.1">
    <property type="nucleotide sequence ID" value="NZ_JACZHT010000001.1"/>
</dbReference>
<proteinExistence type="predicted"/>
<evidence type="ECO:0000256" key="1">
    <source>
        <dbReference type="SAM" id="Phobius"/>
    </source>
</evidence>
<keyword evidence="3" id="KW-1185">Reference proteome</keyword>
<evidence type="ECO:0000313" key="3">
    <source>
        <dbReference type="Proteomes" id="UP000631034"/>
    </source>
</evidence>
<dbReference type="AlphaFoldDB" id="A0A8J6YLU3"/>
<feature type="transmembrane region" description="Helical" evidence="1">
    <location>
        <begin position="6"/>
        <end position="25"/>
    </location>
</feature>
<protein>
    <submittedName>
        <fullName evidence="2">Uncharacterized protein</fullName>
    </submittedName>
</protein>
<keyword evidence="1" id="KW-0472">Membrane</keyword>
<accession>A0A8J6YLU3</accession>
<reference evidence="2" key="1">
    <citation type="submission" date="2020-10" db="EMBL/GenBank/DDBJ databases">
        <title>Genome sequence of the unusual species of purple photosynthetic bacteria, Phaeovibrio sulfidiphilus DSM 23193, type strain.</title>
        <authorList>
            <person name="Kyndt J.A."/>
            <person name="Meyer T.E."/>
        </authorList>
    </citation>
    <scope>NUCLEOTIDE SEQUENCE</scope>
    <source>
        <strain evidence="2">DSM 23193</strain>
    </source>
</reference>
<dbReference type="EMBL" id="JACZHT010000001">
    <property type="protein sequence ID" value="MBE1236159.1"/>
    <property type="molecule type" value="Genomic_DNA"/>
</dbReference>
<dbReference type="Proteomes" id="UP000631034">
    <property type="component" value="Unassembled WGS sequence"/>
</dbReference>
<sequence length="179" mass="19361">MSGFSLAFALVSVVLAALSVCLLFVPRGADGQREAGARSRLSPGVFALVFAGLWLLSCLLVPHPPWLTSTFTLFVLVLLYSLSVLLEGEDRRADVPATQTVSAAGIEQIDMDAWSRSFDALLAAGRYAGARASLLELRRRVAAAPVHTPRQREIQWRIVELMVEASRRLDRADGGGVSL</sequence>
<evidence type="ECO:0000313" key="2">
    <source>
        <dbReference type="EMBL" id="MBE1236159.1"/>
    </source>
</evidence>
<keyword evidence="1" id="KW-0812">Transmembrane</keyword>
<gene>
    <name evidence="2" type="ORF">IHV25_00605</name>
</gene>
<keyword evidence="1" id="KW-1133">Transmembrane helix</keyword>
<name>A0A8J6YLU3_9PROT</name>
<comment type="caution">
    <text evidence="2">The sequence shown here is derived from an EMBL/GenBank/DDBJ whole genome shotgun (WGS) entry which is preliminary data.</text>
</comment>
<feature type="transmembrane region" description="Helical" evidence="1">
    <location>
        <begin position="68"/>
        <end position="86"/>
    </location>
</feature>
<organism evidence="2 3">
    <name type="scientific">Phaeovibrio sulfidiphilus</name>
    <dbReference type="NCBI Taxonomy" id="1220600"/>
    <lineage>
        <taxon>Bacteria</taxon>
        <taxon>Pseudomonadati</taxon>
        <taxon>Pseudomonadota</taxon>
        <taxon>Alphaproteobacteria</taxon>
        <taxon>Rhodospirillales</taxon>
        <taxon>Rhodospirillaceae</taxon>
        <taxon>Phaeovibrio</taxon>
    </lineage>
</organism>